<dbReference type="AlphaFoldDB" id="A0AB39W344"/>
<feature type="signal peptide" evidence="1">
    <location>
        <begin position="1"/>
        <end position="20"/>
    </location>
</feature>
<evidence type="ECO:0000256" key="1">
    <source>
        <dbReference type="SAM" id="SignalP"/>
    </source>
</evidence>
<protein>
    <recommendedName>
        <fullName evidence="3">Outer membrane protein beta-barrel domain-containing protein</fullName>
    </recommendedName>
</protein>
<evidence type="ECO:0008006" key="3">
    <source>
        <dbReference type="Google" id="ProtNLM"/>
    </source>
</evidence>
<name>A0AB39W344_9FLAO</name>
<dbReference type="InterPro" id="IPR011250">
    <property type="entry name" value="OMP/PagP_B-barrel"/>
</dbReference>
<organism evidence="2">
    <name type="scientific">Flavobacterium sp. WC2409</name>
    <dbReference type="NCBI Taxonomy" id="3234139"/>
    <lineage>
        <taxon>Bacteria</taxon>
        <taxon>Pseudomonadati</taxon>
        <taxon>Bacteroidota</taxon>
        <taxon>Flavobacteriia</taxon>
        <taxon>Flavobacteriales</taxon>
        <taxon>Flavobacteriaceae</taxon>
        <taxon>Flavobacterium</taxon>
    </lineage>
</organism>
<keyword evidence="1" id="KW-0732">Signal</keyword>
<reference evidence="2" key="1">
    <citation type="submission" date="2024-07" db="EMBL/GenBank/DDBJ databases">
        <authorList>
            <person name="Biller S.J."/>
        </authorList>
    </citation>
    <scope>NUCLEOTIDE SEQUENCE</scope>
    <source>
        <strain evidence="2">WC2409</strain>
    </source>
</reference>
<dbReference type="EMBL" id="CP165625">
    <property type="protein sequence ID" value="XDU95266.1"/>
    <property type="molecule type" value="Genomic_DNA"/>
</dbReference>
<evidence type="ECO:0000313" key="2">
    <source>
        <dbReference type="EMBL" id="XDU95266.1"/>
    </source>
</evidence>
<proteinExistence type="predicted"/>
<gene>
    <name evidence="2" type="ORF">AB3G34_15410</name>
</gene>
<dbReference type="SUPFAM" id="SSF56925">
    <property type="entry name" value="OMPA-like"/>
    <property type="match status" value="1"/>
</dbReference>
<accession>A0AB39W344</accession>
<sequence>MKINKILFIATLLVAVASNAQINKGNWMMGGTAGLSSSKSTIGGSTTESSTSLGIAPNIGYFFIDKLAIGAAGQFSYIFPKGGDHSISSNNISPFIRYYFLGKEKQINIFSEVRYEIVRLHRSNFKSDTFLIKAGTVFFVNSSVGIEVALNYSTQKLNPNIENRSIYLNVGFQIHLEKE</sequence>
<feature type="chain" id="PRO_5044254460" description="Outer membrane protein beta-barrel domain-containing protein" evidence="1">
    <location>
        <begin position="21"/>
        <end position="179"/>
    </location>
</feature>
<dbReference type="RefSeq" id="WP_367756557.1">
    <property type="nucleotide sequence ID" value="NZ_CP165625.1"/>
</dbReference>